<dbReference type="PRINTS" id="PR00069">
    <property type="entry name" value="ALDKETRDTASE"/>
</dbReference>
<dbReference type="Pfam" id="PF00248">
    <property type="entry name" value="Aldo_ket_red"/>
    <property type="match status" value="1"/>
</dbReference>
<organism evidence="3 4">
    <name type="scientific">Chitinophaga eiseniae</name>
    <dbReference type="NCBI Taxonomy" id="634771"/>
    <lineage>
        <taxon>Bacteria</taxon>
        <taxon>Pseudomonadati</taxon>
        <taxon>Bacteroidota</taxon>
        <taxon>Chitinophagia</taxon>
        <taxon>Chitinophagales</taxon>
        <taxon>Chitinophagaceae</taxon>
        <taxon>Chitinophaga</taxon>
    </lineage>
</organism>
<dbReference type="Gene3D" id="3.20.20.100">
    <property type="entry name" value="NADP-dependent oxidoreductase domain"/>
    <property type="match status" value="1"/>
</dbReference>
<dbReference type="GO" id="GO:0005829">
    <property type="term" value="C:cytosol"/>
    <property type="evidence" value="ECO:0007669"/>
    <property type="project" value="UniProtKB-ARBA"/>
</dbReference>
<dbReference type="RefSeq" id="WP_078668415.1">
    <property type="nucleotide sequence ID" value="NZ_FUWZ01000001.1"/>
</dbReference>
<feature type="domain" description="NADP-dependent oxidoreductase" evidence="2">
    <location>
        <begin position="18"/>
        <end position="315"/>
    </location>
</feature>
<protein>
    <submittedName>
        <fullName evidence="3">Predicted oxidoreductase</fullName>
    </submittedName>
</protein>
<dbReference type="PANTHER" id="PTHR43364:SF4">
    <property type="entry name" value="NAD(P)-LINKED OXIDOREDUCTASE SUPERFAMILY PROTEIN"/>
    <property type="match status" value="1"/>
</dbReference>
<dbReference type="EMBL" id="FUWZ01000001">
    <property type="protein sequence ID" value="SJZ85188.1"/>
    <property type="molecule type" value="Genomic_DNA"/>
</dbReference>
<evidence type="ECO:0000313" key="4">
    <source>
        <dbReference type="Proteomes" id="UP000190367"/>
    </source>
</evidence>
<proteinExistence type="predicted"/>
<evidence type="ECO:0000259" key="2">
    <source>
        <dbReference type="Pfam" id="PF00248"/>
    </source>
</evidence>
<dbReference type="AlphaFoldDB" id="A0A1T4P2M1"/>
<dbReference type="CDD" id="cd19080">
    <property type="entry name" value="AKR_AKR9A_9B"/>
    <property type="match status" value="1"/>
</dbReference>
<evidence type="ECO:0000256" key="1">
    <source>
        <dbReference type="ARBA" id="ARBA00023002"/>
    </source>
</evidence>
<reference evidence="4" key="1">
    <citation type="submission" date="2017-02" db="EMBL/GenBank/DDBJ databases">
        <authorList>
            <person name="Varghese N."/>
            <person name="Submissions S."/>
        </authorList>
    </citation>
    <scope>NUCLEOTIDE SEQUENCE [LARGE SCALE GENOMIC DNA]</scope>
    <source>
        <strain evidence="4">DSM 22224</strain>
    </source>
</reference>
<dbReference type="FunFam" id="3.20.20.100:FF:000004">
    <property type="entry name" value="Oxidoreductase, aldo/keto reductase"/>
    <property type="match status" value="1"/>
</dbReference>
<dbReference type="OrthoDB" id="9773828at2"/>
<dbReference type="InterPro" id="IPR050523">
    <property type="entry name" value="AKR_Detox_Biosynth"/>
</dbReference>
<dbReference type="InterPro" id="IPR023210">
    <property type="entry name" value="NADP_OxRdtase_dom"/>
</dbReference>
<name>A0A1T4P2M1_9BACT</name>
<sequence>MELTHYRTLGKSGLKVSPLTLGAMTFGMDWRYGATPDTSKEILTAYLQQGGNAIDTANIYTKGHSEKIIGDYLKESNINRDRLVIATKFFGSMRPGDPNSGGTGRKTILQSVEASLRRLQTDYIDLYWMHAFDPHTPIEETLYTLEQLVQSGKVRYIGVSDTPAWKVAQAQTIAHFRGWPAFIGLQIEYSLLERTVEAELIAMAQEMQLGVMPWSPLKQGVLSGKYTRQQQGQALSQRTAVGRLSERTYLVTDALNSIAGDYRVPAAAIALAWVIAREGVTSTIVGARTPEQLQQNLQALTVTLSPETLAELDALSVPEPVFPYTLLANARHIAQGGATINGLPSVLPAILPQTEHDHY</sequence>
<gene>
    <name evidence="3" type="ORF">SAMN04488128_1011853</name>
</gene>
<dbReference type="PANTHER" id="PTHR43364">
    <property type="entry name" value="NADH-SPECIFIC METHYLGLYOXAL REDUCTASE-RELATED"/>
    <property type="match status" value="1"/>
</dbReference>
<evidence type="ECO:0000313" key="3">
    <source>
        <dbReference type="EMBL" id="SJZ85188.1"/>
    </source>
</evidence>
<dbReference type="GO" id="GO:0016491">
    <property type="term" value="F:oxidoreductase activity"/>
    <property type="evidence" value="ECO:0007669"/>
    <property type="project" value="UniProtKB-KW"/>
</dbReference>
<dbReference type="InterPro" id="IPR020471">
    <property type="entry name" value="AKR"/>
</dbReference>
<keyword evidence="1" id="KW-0560">Oxidoreductase</keyword>
<dbReference type="InterPro" id="IPR036812">
    <property type="entry name" value="NAD(P)_OxRdtase_dom_sf"/>
</dbReference>
<dbReference type="SUPFAM" id="SSF51430">
    <property type="entry name" value="NAD(P)-linked oxidoreductase"/>
    <property type="match status" value="1"/>
</dbReference>
<accession>A0A1T4P2M1</accession>
<dbReference type="Proteomes" id="UP000190367">
    <property type="component" value="Unassembled WGS sequence"/>
</dbReference>
<dbReference type="STRING" id="634771.SAMN04488128_1011853"/>
<keyword evidence="4" id="KW-1185">Reference proteome</keyword>